<organism evidence="1 2">
    <name type="scientific">Capnocytophaga canis</name>
    <dbReference type="NCBI Taxonomy" id="1848903"/>
    <lineage>
        <taxon>Bacteria</taxon>
        <taxon>Pseudomonadati</taxon>
        <taxon>Bacteroidota</taxon>
        <taxon>Flavobacteriia</taxon>
        <taxon>Flavobacteriales</taxon>
        <taxon>Flavobacteriaceae</taxon>
        <taxon>Capnocytophaga</taxon>
    </lineage>
</organism>
<dbReference type="EMBL" id="CDOL01000201">
    <property type="protein sequence ID" value="CEN52666.1"/>
    <property type="molecule type" value="Genomic_DNA"/>
</dbReference>
<proteinExistence type="predicted"/>
<reference evidence="1 2" key="1">
    <citation type="submission" date="2015-01" db="EMBL/GenBank/DDBJ databases">
        <authorList>
            <person name="Xiang T."/>
            <person name="Song Y."/>
            <person name="Huang L."/>
            <person name="Wang B."/>
            <person name="Wu P."/>
        </authorList>
    </citation>
    <scope>NUCLEOTIDE SEQUENCE [LARGE SCALE GENOMIC DNA]</scope>
    <source>
        <strain evidence="1 2">CcD93</strain>
    </source>
</reference>
<evidence type="ECO:0000313" key="1">
    <source>
        <dbReference type="EMBL" id="CEN52666.1"/>
    </source>
</evidence>
<dbReference type="AlphaFoldDB" id="A0A0B7IL84"/>
<evidence type="ECO:0000313" key="2">
    <source>
        <dbReference type="Proteomes" id="UP000038200"/>
    </source>
</evidence>
<dbReference type="RefSeq" id="WP_042007360.1">
    <property type="nucleotide sequence ID" value="NZ_CDOL01000201.1"/>
</dbReference>
<accession>A0A0B7IL84</accession>
<dbReference type="Proteomes" id="UP000038200">
    <property type="component" value="Unassembled WGS sequence"/>
</dbReference>
<name>A0A0B7IL84_9FLAO</name>
<sequence>MSTTTRTTEEIKEFYQKYQIDSEKGLTHTDVYAFNNQVEQGINKINQILEDLGIESRMQKLNKNDVLKDVVYPIKEAGIEKKFKENLNAFLENTMTLREAPQKTQKEVQAHEEAPKYTISQINEFYANHDFNKYNGLSHTDVYAFLHQYGNQEASKKLNEIATELLGKKVELKPYFKKEEVLKDVIYPLKEIGKETQMKDTLKKVLQQHKEELDKKRENSISMDDLDVILSNENAKELLYDAGAKKKDIDMLDLKSGIDLQAPEFVEKKKAFQEKISQEVADNLKDIVAKQEKTKQLKR</sequence>
<gene>
    <name evidence="1" type="ORF">CCAND93_280002</name>
</gene>
<protein>
    <submittedName>
        <fullName evidence="1">Uncharacterized protein</fullName>
    </submittedName>
</protein>